<dbReference type="InterPro" id="IPR043472">
    <property type="entry name" value="Macro_dom-like"/>
</dbReference>
<protein>
    <submittedName>
        <fullName evidence="1">Uncharacterized protein</fullName>
    </submittedName>
</protein>
<dbReference type="AlphaFoldDB" id="A0A8E2AM79"/>
<name>A0A8E2AM79_9APHY</name>
<reference evidence="1 2" key="1">
    <citation type="submission" date="2016-07" db="EMBL/GenBank/DDBJ databases">
        <title>Draft genome of the white-rot fungus Obba rivulosa 3A-2.</title>
        <authorList>
            <consortium name="DOE Joint Genome Institute"/>
            <person name="Miettinen O."/>
            <person name="Riley R."/>
            <person name="Acob R."/>
            <person name="Barry K."/>
            <person name="Cullen D."/>
            <person name="De Vries R."/>
            <person name="Hainaut M."/>
            <person name="Hatakka A."/>
            <person name="Henrissat B."/>
            <person name="Hilden K."/>
            <person name="Kuo R."/>
            <person name="Labutti K."/>
            <person name="Lipzen A."/>
            <person name="Makela M.R."/>
            <person name="Sandor L."/>
            <person name="Spatafora J.W."/>
            <person name="Grigoriev I.V."/>
            <person name="Hibbett D.S."/>
        </authorList>
    </citation>
    <scope>NUCLEOTIDE SEQUENCE [LARGE SCALE GENOMIC DNA]</scope>
    <source>
        <strain evidence="1 2">3A-2</strain>
    </source>
</reference>
<dbReference type="EMBL" id="KV722499">
    <property type="protein sequence ID" value="OCH87096.1"/>
    <property type="molecule type" value="Genomic_DNA"/>
</dbReference>
<dbReference type="Gene3D" id="3.40.220.10">
    <property type="entry name" value="Leucine Aminopeptidase, subunit E, domain 1"/>
    <property type="match status" value="1"/>
</dbReference>
<organism evidence="1 2">
    <name type="scientific">Obba rivulosa</name>
    <dbReference type="NCBI Taxonomy" id="1052685"/>
    <lineage>
        <taxon>Eukaryota</taxon>
        <taxon>Fungi</taxon>
        <taxon>Dikarya</taxon>
        <taxon>Basidiomycota</taxon>
        <taxon>Agaricomycotina</taxon>
        <taxon>Agaricomycetes</taxon>
        <taxon>Polyporales</taxon>
        <taxon>Gelatoporiaceae</taxon>
        <taxon>Obba</taxon>
    </lineage>
</organism>
<evidence type="ECO:0000313" key="2">
    <source>
        <dbReference type="Proteomes" id="UP000250043"/>
    </source>
</evidence>
<dbReference type="Proteomes" id="UP000250043">
    <property type="component" value="Unassembled WGS sequence"/>
</dbReference>
<proteinExistence type="predicted"/>
<accession>A0A8E2AM79</accession>
<keyword evidence="2" id="KW-1185">Reference proteome</keyword>
<evidence type="ECO:0000313" key="1">
    <source>
        <dbReference type="EMBL" id="OCH87096.1"/>
    </source>
</evidence>
<gene>
    <name evidence="1" type="ORF">OBBRIDRAFT_851522</name>
</gene>
<dbReference type="OrthoDB" id="6082470at2759"/>
<sequence>MFDYLASPANAFGIMDSGHDLALSRAFVVDSDIWGLTNAVQNVLRDRHRGHHHLACARRSALTHSHHVQPAHMHYPHRHSDDAHARGRLLEPQPRIQVHVEIS</sequence>